<dbReference type="EMBL" id="JAWDGP010005116">
    <property type="protein sequence ID" value="KAK3759514.1"/>
    <property type="molecule type" value="Genomic_DNA"/>
</dbReference>
<evidence type="ECO:0000259" key="3">
    <source>
        <dbReference type="Pfam" id="PF25390"/>
    </source>
</evidence>
<feature type="repeat" description="RCC1" evidence="2">
    <location>
        <begin position="129"/>
        <end position="192"/>
    </location>
</feature>
<protein>
    <recommendedName>
        <fullName evidence="3">RCC1-like domain-containing protein</fullName>
    </recommendedName>
</protein>
<dbReference type="PANTHER" id="PTHR45622:SF70">
    <property type="entry name" value="SECRETION-REGULATING GUANINE NUCLEOTIDE EXCHANGE FACTOR"/>
    <property type="match status" value="1"/>
</dbReference>
<dbReference type="Proteomes" id="UP001283361">
    <property type="component" value="Unassembled WGS sequence"/>
</dbReference>
<evidence type="ECO:0000256" key="1">
    <source>
        <dbReference type="ARBA" id="ARBA00022737"/>
    </source>
</evidence>
<feature type="repeat" description="RCC1" evidence="2">
    <location>
        <begin position="365"/>
        <end position="416"/>
    </location>
</feature>
<keyword evidence="5" id="KW-1185">Reference proteome</keyword>
<dbReference type="PROSITE" id="PS00626">
    <property type="entry name" value="RCC1_2"/>
    <property type="match status" value="1"/>
</dbReference>
<dbReference type="Pfam" id="PF25390">
    <property type="entry name" value="WD40_RLD"/>
    <property type="match status" value="1"/>
</dbReference>
<evidence type="ECO:0000313" key="4">
    <source>
        <dbReference type="EMBL" id="KAK3759514.1"/>
    </source>
</evidence>
<dbReference type="Gene3D" id="2.130.10.30">
    <property type="entry name" value="Regulator of chromosome condensation 1/beta-lactamase-inhibitor protein II"/>
    <property type="match status" value="2"/>
</dbReference>
<sequence length="418" mass="44669">MTTIDERAVWAVWAWGANNCGQLGCGHPEDLLAPTVLKMSDTMSESAHTVWPGLLTGGGAFSVMLTDSGRVLTSGKNDCGQLGQEPQKCEDGNHYKDTLFFSPCLLSDTITVTQVAAGWNFVLALTGTGSIISWGSNSFGQLGRVLSGGMKMDPTPASLLLNIQPLLVPTPGVSKFVDVAAGLRHGLAISECGHVYSWGSGRKGQLGVAIPQGKSLLDSPVPVSLSLAVGDKPIQVVAGMNFSGVLTERGIIFLWGCNKFGQCGVDPATEFMLKLPSQLKLPEEMSRTDNGQKHLKVVSVAAGWTHMIFKTDNKQLYSWGRADLGQLGRSTDLVPQHMPGHIAIEEKITSHCCSSEHNLALTDKGQVYSWGWNEHGICGTGDEDNVFLPRLISSLLDKTVMGVGCGAGHCFCWTMRPA</sequence>
<gene>
    <name evidence="4" type="ORF">RRG08_045800</name>
</gene>
<dbReference type="PRINTS" id="PR00633">
    <property type="entry name" value="RCCNDNSATION"/>
</dbReference>
<dbReference type="InterPro" id="IPR009091">
    <property type="entry name" value="RCC1/BLIP-II"/>
</dbReference>
<feature type="repeat" description="RCC1" evidence="2">
    <location>
        <begin position="250"/>
        <end position="313"/>
    </location>
</feature>
<dbReference type="PROSITE" id="PS50012">
    <property type="entry name" value="RCC1_3"/>
    <property type="match status" value="7"/>
</dbReference>
<dbReference type="PANTHER" id="PTHR45622">
    <property type="entry name" value="UBIQUITIN-PROTEIN LIGASE E3A-RELATED"/>
    <property type="match status" value="1"/>
</dbReference>
<dbReference type="InterPro" id="IPR051709">
    <property type="entry name" value="Ub-ligase/GTPase-reg"/>
</dbReference>
<comment type="caution">
    <text evidence="4">The sequence shown here is derived from an EMBL/GenBank/DDBJ whole genome shotgun (WGS) entry which is preliminary data.</text>
</comment>
<dbReference type="AlphaFoldDB" id="A0AAE0YYB2"/>
<feature type="repeat" description="RCC1" evidence="2">
    <location>
        <begin position="314"/>
        <end position="364"/>
    </location>
</feature>
<reference evidence="4" key="1">
    <citation type="journal article" date="2023" name="G3 (Bethesda)">
        <title>A reference genome for the long-term kleptoplast-retaining sea slug Elysia crispata morphotype clarki.</title>
        <authorList>
            <person name="Eastman K.E."/>
            <person name="Pendleton A.L."/>
            <person name="Shaikh M.A."/>
            <person name="Suttiyut T."/>
            <person name="Ogas R."/>
            <person name="Tomko P."/>
            <person name="Gavelis G."/>
            <person name="Widhalm J.R."/>
            <person name="Wisecaver J.H."/>
        </authorList>
    </citation>
    <scope>NUCLEOTIDE SEQUENCE</scope>
    <source>
        <strain evidence="4">ECLA1</strain>
    </source>
</reference>
<proteinExistence type="predicted"/>
<keyword evidence="1" id="KW-0677">Repeat</keyword>
<feature type="repeat" description="RCC1" evidence="2">
    <location>
        <begin position="69"/>
        <end position="128"/>
    </location>
</feature>
<evidence type="ECO:0000256" key="2">
    <source>
        <dbReference type="PROSITE-ProRule" id="PRU00235"/>
    </source>
</evidence>
<dbReference type="SUPFAM" id="SSF50985">
    <property type="entry name" value="RCC1/BLIP-II"/>
    <property type="match status" value="1"/>
</dbReference>
<name>A0AAE0YYB2_9GAST</name>
<feature type="repeat" description="RCC1" evidence="2">
    <location>
        <begin position="10"/>
        <end position="68"/>
    </location>
</feature>
<dbReference type="InterPro" id="IPR058923">
    <property type="entry name" value="RCC1-like_dom"/>
</dbReference>
<organism evidence="4 5">
    <name type="scientific">Elysia crispata</name>
    <name type="common">lettuce slug</name>
    <dbReference type="NCBI Taxonomy" id="231223"/>
    <lineage>
        <taxon>Eukaryota</taxon>
        <taxon>Metazoa</taxon>
        <taxon>Spiralia</taxon>
        <taxon>Lophotrochozoa</taxon>
        <taxon>Mollusca</taxon>
        <taxon>Gastropoda</taxon>
        <taxon>Heterobranchia</taxon>
        <taxon>Euthyneura</taxon>
        <taxon>Panpulmonata</taxon>
        <taxon>Sacoglossa</taxon>
        <taxon>Placobranchoidea</taxon>
        <taxon>Plakobranchidae</taxon>
        <taxon>Elysia</taxon>
    </lineage>
</organism>
<feature type="domain" description="RCC1-like" evidence="3">
    <location>
        <begin position="12"/>
        <end position="412"/>
    </location>
</feature>
<evidence type="ECO:0000313" key="5">
    <source>
        <dbReference type="Proteomes" id="UP001283361"/>
    </source>
</evidence>
<accession>A0AAE0YYB2</accession>
<feature type="repeat" description="RCC1" evidence="2">
    <location>
        <begin position="193"/>
        <end position="249"/>
    </location>
</feature>
<dbReference type="InterPro" id="IPR000408">
    <property type="entry name" value="Reg_chr_condens"/>
</dbReference>